<dbReference type="Proteomes" id="UP000234323">
    <property type="component" value="Unassembled WGS sequence"/>
</dbReference>
<evidence type="ECO:0000313" key="2">
    <source>
        <dbReference type="Proteomes" id="UP000234323"/>
    </source>
</evidence>
<dbReference type="VEuPathDB" id="FungiDB:FUN_005592"/>
<proteinExistence type="predicted"/>
<dbReference type="EMBL" id="LLXI01003330">
    <property type="protein sequence ID" value="PKY59039.1"/>
    <property type="molecule type" value="Genomic_DNA"/>
</dbReference>
<keyword evidence="2" id="KW-1185">Reference proteome</keyword>
<gene>
    <name evidence="1" type="ORF">RhiirA4_514227</name>
</gene>
<protein>
    <submittedName>
        <fullName evidence="1">Uncharacterized protein</fullName>
    </submittedName>
</protein>
<accession>A0A2I1HJK7</accession>
<comment type="caution">
    <text evidence="1">The sequence shown here is derived from an EMBL/GenBank/DDBJ whole genome shotgun (WGS) entry which is preliminary data.</text>
</comment>
<name>A0A2I1HJK7_9GLOM</name>
<dbReference type="AlphaFoldDB" id="A0A2I1HJK7"/>
<sequence length="266" mass="31004">MPNIKSGIPQTVLSKTKHPDFWTISHSSWEIESWDNYYMSNSNETIRQSHNSLAEELKILKRALKPSSRPAKKVATLLTDLKEWKVNKLMFKKQSTAESDEKNNSPKSDEKYYSLRSDEKHYSFKKPSTEPNPFVVVESDDEEFDAIQTIVGGASNAWVVDGINIRQRLSKYQETGIPKTRPEYFDVIFFNSRNGFLKTLEENVVEQMIKDIEEEETTHSFESNVNSLLDEIIVRQLNQTKENINKLQKLHDTFEEKFAIFFVNHM</sequence>
<evidence type="ECO:0000313" key="1">
    <source>
        <dbReference type="EMBL" id="PKY59039.1"/>
    </source>
</evidence>
<dbReference type="VEuPathDB" id="FungiDB:RhiirFUN_005345"/>
<organism evidence="1 2">
    <name type="scientific">Rhizophagus irregularis</name>
    <dbReference type="NCBI Taxonomy" id="588596"/>
    <lineage>
        <taxon>Eukaryota</taxon>
        <taxon>Fungi</taxon>
        <taxon>Fungi incertae sedis</taxon>
        <taxon>Mucoromycota</taxon>
        <taxon>Glomeromycotina</taxon>
        <taxon>Glomeromycetes</taxon>
        <taxon>Glomerales</taxon>
        <taxon>Glomeraceae</taxon>
        <taxon>Rhizophagus</taxon>
    </lineage>
</organism>
<reference evidence="1 2" key="1">
    <citation type="submission" date="2015-10" db="EMBL/GenBank/DDBJ databases">
        <title>Genome analyses suggest a sexual origin of heterokaryosis in a supposedly ancient asexual fungus.</title>
        <authorList>
            <person name="Ropars J."/>
            <person name="Sedzielewska K."/>
            <person name="Noel J."/>
            <person name="Charron P."/>
            <person name="Farinelli L."/>
            <person name="Marton T."/>
            <person name="Kruger M."/>
            <person name="Pelin A."/>
            <person name="Brachmann A."/>
            <person name="Corradi N."/>
        </authorList>
    </citation>
    <scope>NUCLEOTIDE SEQUENCE [LARGE SCALE GENOMIC DNA]</scope>
    <source>
        <strain evidence="1 2">A4</strain>
    </source>
</reference>